<proteinExistence type="predicted"/>
<accession>A0ABT0PP32</accession>
<sequence>MKSNQKLGRIVGILLVLVIAVGVPSLSLRGLSGLDTSDPNYLQLLYENALNTRYAVVLDILSSTIWLAIVLLLFKRIKEYDIKLALAILSIWLINFGIVIYGDISTLSLLELAQHYALETGFPADVLMTLGDLKIEDYYGSHFLALISYATATFLFYYFLLKSKYIPAWLAIWGMLAMTLVFSASWANIFKLDVSFYFYSQNGIHLILFMGWLLFKGFATPEVIKDHTNN</sequence>
<feature type="transmembrane region" description="Helical" evidence="1">
    <location>
        <begin position="168"/>
        <end position="190"/>
    </location>
</feature>
<dbReference type="EMBL" id="JAMFMA010000001">
    <property type="protein sequence ID" value="MCL6272991.1"/>
    <property type="molecule type" value="Genomic_DNA"/>
</dbReference>
<comment type="caution">
    <text evidence="2">The sequence shown here is derived from an EMBL/GenBank/DDBJ whole genome shotgun (WGS) entry which is preliminary data.</text>
</comment>
<keyword evidence="1" id="KW-1133">Transmembrane helix</keyword>
<dbReference type="InterPro" id="IPR025495">
    <property type="entry name" value="DUF4386"/>
</dbReference>
<name>A0ABT0PP32_9FLAO</name>
<keyword evidence="1" id="KW-0472">Membrane</keyword>
<evidence type="ECO:0000313" key="3">
    <source>
        <dbReference type="Proteomes" id="UP001203607"/>
    </source>
</evidence>
<dbReference type="Proteomes" id="UP001203607">
    <property type="component" value="Unassembled WGS sequence"/>
</dbReference>
<organism evidence="2 3">
    <name type="scientific">Flagellimonas spongiicola</name>
    <dbReference type="NCBI Taxonomy" id="2942208"/>
    <lineage>
        <taxon>Bacteria</taxon>
        <taxon>Pseudomonadati</taxon>
        <taxon>Bacteroidota</taxon>
        <taxon>Flavobacteriia</taxon>
        <taxon>Flavobacteriales</taxon>
        <taxon>Flavobacteriaceae</taxon>
        <taxon>Flagellimonas</taxon>
    </lineage>
</organism>
<feature type="transmembrane region" description="Helical" evidence="1">
    <location>
        <begin position="196"/>
        <end position="215"/>
    </location>
</feature>
<feature type="transmembrane region" description="Helical" evidence="1">
    <location>
        <begin position="86"/>
        <end position="104"/>
    </location>
</feature>
<evidence type="ECO:0000256" key="1">
    <source>
        <dbReference type="SAM" id="Phobius"/>
    </source>
</evidence>
<dbReference type="RefSeq" id="WP_249656169.1">
    <property type="nucleotide sequence ID" value="NZ_JAMFMA010000001.1"/>
</dbReference>
<gene>
    <name evidence="2" type="ORF">M3P19_03170</name>
</gene>
<keyword evidence="3" id="KW-1185">Reference proteome</keyword>
<protein>
    <submittedName>
        <fullName evidence="2">DUF4386 domain-containing protein</fullName>
    </submittedName>
</protein>
<feature type="transmembrane region" description="Helical" evidence="1">
    <location>
        <begin position="138"/>
        <end position="161"/>
    </location>
</feature>
<feature type="transmembrane region" description="Helical" evidence="1">
    <location>
        <begin position="53"/>
        <end position="74"/>
    </location>
</feature>
<reference evidence="2 3" key="1">
    <citation type="submission" date="2022-05" db="EMBL/GenBank/DDBJ databases">
        <authorList>
            <person name="Park J.-S."/>
        </authorList>
    </citation>
    <scope>NUCLEOTIDE SEQUENCE [LARGE SCALE GENOMIC DNA]</scope>
    <source>
        <strain evidence="2 3">2012CJ35-5</strain>
    </source>
</reference>
<evidence type="ECO:0000313" key="2">
    <source>
        <dbReference type="EMBL" id="MCL6272991.1"/>
    </source>
</evidence>
<keyword evidence="1" id="KW-0812">Transmembrane</keyword>
<dbReference type="Pfam" id="PF14329">
    <property type="entry name" value="DUF4386"/>
    <property type="match status" value="1"/>
</dbReference>